<proteinExistence type="predicted"/>
<gene>
    <name evidence="2" type="primary">yqjE</name>
    <name evidence="2" type="ORF">NCTC12151_02853</name>
</gene>
<protein>
    <submittedName>
        <fullName evidence="2">Inner membrane protein yqjE</fullName>
    </submittedName>
</protein>
<dbReference type="OrthoDB" id="6505013at2"/>
<feature type="transmembrane region" description="Helical" evidence="1">
    <location>
        <begin position="82"/>
        <end position="104"/>
    </location>
</feature>
<keyword evidence="3" id="KW-1185">Reference proteome</keyword>
<dbReference type="Pfam" id="PF07332">
    <property type="entry name" value="Phage_holin_3_6"/>
    <property type="match status" value="1"/>
</dbReference>
<keyword evidence="1" id="KW-1133">Transmembrane helix</keyword>
<sequence length="131" mass="14473">MPNTTASQGPGRGALSVVQRIFTLLLSIAQTRLELAAVELEEEKSHLVQLLIMAGLTLLFAGFCLMGLFILVCLAIDPAYRVVTLIAITGTLFCLAIGVGFWTLSKARRSTFLKETRAQLKNDRHRLEKDR</sequence>
<evidence type="ECO:0000256" key="1">
    <source>
        <dbReference type="SAM" id="Phobius"/>
    </source>
</evidence>
<organism evidence="2 3">
    <name type="scientific">Leminorella richardii</name>
    <dbReference type="NCBI Taxonomy" id="158841"/>
    <lineage>
        <taxon>Bacteria</taxon>
        <taxon>Pseudomonadati</taxon>
        <taxon>Pseudomonadota</taxon>
        <taxon>Gammaproteobacteria</taxon>
        <taxon>Enterobacterales</taxon>
        <taxon>Budviciaceae</taxon>
        <taxon>Leminorella</taxon>
    </lineage>
</organism>
<dbReference type="AlphaFoldDB" id="A0A2X4UXG9"/>
<dbReference type="EMBL" id="LS483470">
    <property type="protein sequence ID" value="SQI43099.1"/>
    <property type="molecule type" value="Genomic_DNA"/>
</dbReference>
<keyword evidence="1" id="KW-0472">Membrane</keyword>
<dbReference type="InterPro" id="IPR009937">
    <property type="entry name" value="Phage_holin_3_6"/>
</dbReference>
<dbReference type="KEGG" id="lri:NCTC12151_02853"/>
<reference evidence="2 3" key="1">
    <citation type="submission" date="2018-06" db="EMBL/GenBank/DDBJ databases">
        <authorList>
            <consortium name="Pathogen Informatics"/>
            <person name="Doyle S."/>
        </authorList>
    </citation>
    <scope>NUCLEOTIDE SEQUENCE [LARGE SCALE GENOMIC DNA]</scope>
    <source>
        <strain evidence="2 3">NCTC12151</strain>
    </source>
</reference>
<dbReference type="RefSeq" id="WP_111741233.1">
    <property type="nucleotide sequence ID" value="NZ_LR698987.1"/>
</dbReference>
<evidence type="ECO:0000313" key="3">
    <source>
        <dbReference type="Proteomes" id="UP000249005"/>
    </source>
</evidence>
<accession>A0A2X4UXG9</accession>
<keyword evidence="1" id="KW-0812">Transmembrane</keyword>
<feature type="transmembrane region" description="Helical" evidence="1">
    <location>
        <begin position="50"/>
        <end position="76"/>
    </location>
</feature>
<dbReference type="Proteomes" id="UP000249005">
    <property type="component" value="Chromosome 1"/>
</dbReference>
<evidence type="ECO:0000313" key="2">
    <source>
        <dbReference type="EMBL" id="SQI43099.1"/>
    </source>
</evidence>
<name>A0A2X4UXG9_9GAMM</name>